<evidence type="ECO:0000313" key="3">
    <source>
        <dbReference type="EMBL" id="KPY35616.1"/>
    </source>
</evidence>
<gene>
    <name evidence="3" type="ORF">ALO52_01871</name>
</gene>
<accession>A0A0N8SKM6</accession>
<keyword evidence="3" id="KW-0449">Lipoprotein</keyword>
<dbReference type="PATRIC" id="fig|251707.3.peg.2540"/>
<evidence type="ECO:0000259" key="2">
    <source>
        <dbReference type="Pfam" id="PF07007"/>
    </source>
</evidence>
<keyword evidence="1" id="KW-0732">Signal</keyword>
<dbReference type="AlphaFoldDB" id="A0A0N8SKM6"/>
<dbReference type="PROSITE" id="PS51257">
    <property type="entry name" value="PROKAR_LIPOPROTEIN"/>
    <property type="match status" value="1"/>
</dbReference>
<dbReference type="PANTHER" id="PTHR39176">
    <property type="entry name" value="PERIPLASMIC PROTEIN-RELATED"/>
    <property type="match status" value="1"/>
</dbReference>
<evidence type="ECO:0000313" key="4">
    <source>
        <dbReference type="Proteomes" id="UP000050562"/>
    </source>
</evidence>
<evidence type="ECO:0000256" key="1">
    <source>
        <dbReference type="SAM" id="SignalP"/>
    </source>
</evidence>
<name>A0A0N8SKM6_9PSED</name>
<feature type="domain" description="Lysozyme inhibitor LprI-like N-terminal" evidence="2">
    <location>
        <begin position="25"/>
        <end position="115"/>
    </location>
</feature>
<dbReference type="PANTHER" id="PTHR39176:SF1">
    <property type="entry name" value="PERIPLASMIC PROTEIN"/>
    <property type="match status" value="1"/>
</dbReference>
<feature type="signal peptide" evidence="1">
    <location>
        <begin position="1"/>
        <end position="22"/>
    </location>
</feature>
<dbReference type="RefSeq" id="WP_057409690.1">
    <property type="nucleotide sequence ID" value="NZ_LJRC01000164.1"/>
</dbReference>
<proteinExistence type="predicted"/>
<dbReference type="Proteomes" id="UP000050562">
    <property type="component" value="Unassembled WGS sequence"/>
</dbReference>
<feature type="chain" id="PRO_5006031605" evidence="1">
    <location>
        <begin position="23"/>
        <end position="128"/>
    </location>
</feature>
<reference evidence="3 4" key="1">
    <citation type="submission" date="2015-09" db="EMBL/GenBank/DDBJ databases">
        <title>Genome announcement of multiple Pseudomonas syringae strains.</title>
        <authorList>
            <person name="Thakur S."/>
            <person name="Wang P.W."/>
            <person name="Gong Y."/>
            <person name="Weir B.S."/>
            <person name="Guttman D.S."/>
        </authorList>
    </citation>
    <scope>NUCLEOTIDE SEQUENCE [LARGE SCALE GENOMIC DNA]</scope>
    <source>
        <strain evidence="3 4">ICMP3956</strain>
    </source>
</reference>
<dbReference type="EMBL" id="LJRC01000164">
    <property type="protein sequence ID" value="KPY35616.1"/>
    <property type="molecule type" value="Genomic_DNA"/>
</dbReference>
<dbReference type="InterPro" id="IPR009739">
    <property type="entry name" value="LprI-like_N"/>
</dbReference>
<organism evidence="3 4">
    <name type="scientific">Pseudomonas syringae pv. primulae</name>
    <dbReference type="NCBI Taxonomy" id="251707"/>
    <lineage>
        <taxon>Bacteria</taxon>
        <taxon>Pseudomonadati</taxon>
        <taxon>Pseudomonadota</taxon>
        <taxon>Gammaproteobacteria</taxon>
        <taxon>Pseudomonadales</taxon>
        <taxon>Pseudomonadaceae</taxon>
        <taxon>Pseudomonas</taxon>
    </lineage>
</organism>
<protein>
    <submittedName>
        <fullName evidence="3">Lipoprotein</fullName>
    </submittedName>
</protein>
<dbReference type="Pfam" id="PF07007">
    <property type="entry name" value="LprI"/>
    <property type="match status" value="1"/>
</dbReference>
<dbReference type="Gene3D" id="1.20.1270.180">
    <property type="match status" value="1"/>
</dbReference>
<comment type="caution">
    <text evidence="3">The sequence shown here is derived from an EMBL/GenBank/DDBJ whole genome shotgun (WGS) entry which is preliminary data.</text>
</comment>
<sequence length="128" mass="14165">MRFAITVLAALMALGVGCSAQAEDCDASQASMNQCAAKELAALDADLNTQYNAQMNWLKSPAKKQALKDAQRKWLALRDADCLYQVGKREDSGSIWPLLQTRCLAEQTRVRVKQLKAYVACRQEGCPR</sequence>